<keyword evidence="2" id="KW-0963">Cytoplasm</keyword>
<keyword evidence="9" id="KW-0862">Zinc</keyword>
<evidence type="ECO:0000256" key="10">
    <source>
        <dbReference type="ARBA" id="ARBA00022840"/>
    </source>
</evidence>
<keyword evidence="12" id="KW-0238">DNA-binding</keyword>
<keyword evidence="7" id="KW-0228">DNA excision</keyword>
<evidence type="ECO:0000256" key="16">
    <source>
        <dbReference type="ARBA" id="ARBA00042156"/>
    </source>
</evidence>
<dbReference type="GO" id="GO:0008270">
    <property type="term" value="F:zinc ion binding"/>
    <property type="evidence" value="ECO:0007669"/>
    <property type="project" value="UniProtKB-KW"/>
</dbReference>
<dbReference type="PROSITE" id="PS50893">
    <property type="entry name" value="ABC_TRANSPORTER_2"/>
    <property type="match status" value="1"/>
</dbReference>
<dbReference type="InterPro" id="IPR004602">
    <property type="entry name" value="UvrA"/>
</dbReference>
<dbReference type="EMBL" id="PUIA01000051">
    <property type="protein sequence ID" value="PQO27990.1"/>
    <property type="molecule type" value="Genomic_DNA"/>
</dbReference>
<gene>
    <name evidence="18" type="primary">uvrA</name>
    <name evidence="18" type="ORF">C5Y96_16565</name>
</gene>
<evidence type="ECO:0000259" key="17">
    <source>
        <dbReference type="PROSITE" id="PS50893"/>
    </source>
</evidence>
<evidence type="ECO:0000256" key="2">
    <source>
        <dbReference type="ARBA" id="ARBA00022490"/>
    </source>
</evidence>
<dbReference type="InterPro" id="IPR041552">
    <property type="entry name" value="UvrA_DNA-bd"/>
</dbReference>
<organism evidence="18 19">
    <name type="scientific">Blastopirellula marina</name>
    <dbReference type="NCBI Taxonomy" id="124"/>
    <lineage>
        <taxon>Bacteria</taxon>
        <taxon>Pseudomonadati</taxon>
        <taxon>Planctomycetota</taxon>
        <taxon>Planctomycetia</taxon>
        <taxon>Pirellulales</taxon>
        <taxon>Pirellulaceae</taxon>
        <taxon>Blastopirellula</taxon>
    </lineage>
</organism>
<dbReference type="GO" id="GO:0005524">
    <property type="term" value="F:ATP binding"/>
    <property type="evidence" value="ECO:0007669"/>
    <property type="project" value="UniProtKB-KW"/>
</dbReference>
<dbReference type="NCBIfam" id="TIGR00630">
    <property type="entry name" value="uvra"/>
    <property type="match status" value="1"/>
</dbReference>
<dbReference type="Proteomes" id="UP000240009">
    <property type="component" value="Unassembled WGS sequence"/>
</dbReference>
<sequence length="947" mass="104450">MSTLQIEARGVEVHNLKKVDLDIPHRQLIVFCGVSGSGKTSMALDTLYAEGQRRYIESFSAYTRQFLDRLEKPEADRIDNIPPALAVTKVNDTRSSRSTVGTATETTDYLRLLFSKIGNIICPSCNQPITKDTPGRVADHICGAGGSGRMMVAFPVACESDECEGVIEQLREDGFVRAIVAGETISLTPEQDEALSKRLEYGETISVVVDRLTLESLKIERLRESLETGFAHGDGVCEILLQPQEEGELKGQGSAVVIDGTTWQSLRYSSQLRCEACNLEFIEPDPRLFNFNSPLGACPECEGFGNIIDMDMDLIVPDRRKSIAEGAIAPWNTPAYKHELEELIALAPDYDIPINTPYRDLTEAQINLIIEGVPEREFGGLKGFFAWLERRKYKMHMRVFLSRWRSFRMCESCRGTRLRPEALAVRVNGKNIAEISSMKIVDALEHFRQLNLSTYESALCRQVLPQVLARLEYLCIVGLGYLALDRSLRTLSGGEAQRVTLTSTLGSSLVNMLYVLDEPTAGLHPSDITRLNEAIIDLRNRGNTVVVVEHEETLIRAADQIVEFGPGAGERGGEIMFQGSPSEIEGDEDSLTGEFLSGHRSVVRKRDRRTATHGRVRLKGACGNNLKNLEVEFPLGVLTVVTGVSGAGKSSLVDQTLYPALCRRKKKENIQSLPYDDVFGDGQIDDVVLVDQGPIGRSPRSNPVTYIKAFDEIRNVFAGTMQARTRNLTASHFSFNVQGGRCESCNGDGHIAIDMQFMADVYVKCPECKGQRYKKEVLEITYRGKSIADVLNMTVREAFVFFRGQPKVQGKLNLLNEVGLDYLRLGQPANTLSSGEAQRLKLAGNLATTKKARTLFLMDEPTTGLHFADIVQLLDCFENLLQIGHSLIVVEHNIHVMMAADYIIDLGPGAADEGGNVVAMGTPEEIAANPDSITGKHLAAALKTLKA</sequence>
<proteinExistence type="inferred from homology"/>
<evidence type="ECO:0000256" key="12">
    <source>
        <dbReference type="ARBA" id="ARBA00023125"/>
    </source>
</evidence>
<evidence type="ECO:0000256" key="8">
    <source>
        <dbReference type="ARBA" id="ARBA00022771"/>
    </source>
</evidence>
<dbReference type="AlphaFoldDB" id="A0A2S8F780"/>
<keyword evidence="5" id="KW-0547">Nucleotide-binding</keyword>
<evidence type="ECO:0000256" key="3">
    <source>
        <dbReference type="ARBA" id="ARBA00022723"/>
    </source>
</evidence>
<keyword evidence="13" id="KW-0234">DNA repair</keyword>
<keyword evidence="11" id="KW-0267">Excision nuclease</keyword>
<dbReference type="PANTHER" id="PTHR43152">
    <property type="entry name" value="UVRABC SYSTEM PROTEIN A"/>
    <property type="match status" value="1"/>
</dbReference>
<evidence type="ECO:0000256" key="1">
    <source>
        <dbReference type="ARBA" id="ARBA00004496"/>
    </source>
</evidence>
<dbReference type="GO" id="GO:0016887">
    <property type="term" value="F:ATP hydrolysis activity"/>
    <property type="evidence" value="ECO:0007669"/>
    <property type="project" value="InterPro"/>
</dbReference>
<keyword evidence="8" id="KW-0863">Zinc-finger</keyword>
<dbReference type="OrthoDB" id="9809851at2"/>
<evidence type="ECO:0000256" key="4">
    <source>
        <dbReference type="ARBA" id="ARBA00022737"/>
    </source>
</evidence>
<evidence type="ECO:0000256" key="5">
    <source>
        <dbReference type="ARBA" id="ARBA00022741"/>
    </source>
</evidence>
<evidence type="ECO:0000313" key="18">
    <source>
        <dbReference type="EMBL" id="PQO27990.1"/>
    </source>
</evidence>
<comment type="subcellular location">
    <subcellularLocation>
        <location evidence="1">Cytoplasm</location>
    </subcellularLocation>
</comment>
<dbReference type="InterPro" id="IPR017871">
    <property type="entry name" value="ABC_transporter-like_CS"/>
</dbReference>
<dbReference type="PANTHER" id="PTHR43152:SF3">
    <property type="entry name" value="UVRABC SYSTEM PROTEIN A"/>
    <property type="match status" value="1"/>
</dbReference>
<keyword evidence="3" id="KW-0479">Metal-binding</keyword>
<dbReference type="GO" id="GO:0003677">
    <property type="term" value="F:DNA binding"/>
    <property type="evidence" value="ECO:0007669"/>
    <property type="project" value="UniProtKB-KW"/>
</dbReference>
<accession>A0A2S8F780</accession>
<keyword evidence="10" id="KW-0067">ATP-binding</keyword>
<keyword evidence="6" id="KW-0227">DNA damage</keyword>
<dbReference type="Gene3D" id="3.40.50.300">
    <property type="entry name" value="P-loop containing nucleotide triphosphate hydrolases"/>
    <property type="match status" value="3"/>
</dbReference>
<dbReference type="Gene3D" id="3.30.190.20">
    <property type="match status" value="1"/>
</dbReference>
<evidence type="ECO:0000256" key="9">
    <source>
        <dbReference type="ARBA" id="ARBA00022833"/>
    </source>
</evidence>
<dbReference type="GO" id="GO:0005737">
    <property type="term" value="C:cytoplasm"/>
    <property type="evidence" value="ECO:0007669"/>
    <property type="project" value="UniProtKB-SubCell"/>
</dbReference>
<dbReference type="InterPro" id="IPR027417">
    <property type="entry name" value="P-loop_NTPase"/>
</dbReference>
<evidence type="ECO:0000256" key="13">
    <source>
        <dbReference type="ARBA" id="ARBA00023204"/>
    </source>
</evidence>
<dbReference type="Gene3D" id="1.20.1580.10">
    <property type="entry name" value="ABC transporter ATPase like domain"/>
    <property type="match status" value="3"/>
</dbReference>
<dbReference type="InterPro" id="IPR041102">
    <property type="entry name" value="UvrA_inter"/>
</dbReference>
<evidence type="ECO:0000256" key="11">
    <source>
        <dbReference type="ARBA" id="ARBA00022881"/>
    </source>
</evidence>
<dbReference type="GO" id="GO:0006289">
    <property type="term" value="P:nucleotide-excision repair"/>
    <property type="evidence" value="ECO:0007669"/>
    <property type="project" value="InterPro"/>
</dbReference>
<feature type="domain" description="ABC transporter" evidence="17">
    <location>
        <begin position="603"/>
        <end position="933"/>
    </location>
</feature>
<dbReference type="Pfam" id="PF17760">
    <property type="entry name" value="UvrA_inter"/>
    <property type="match status" value="1"/>
</dbReference>
<protein>
    <recommendedName>
        <fullName evidence="15">UvrABC system protein A</fullName>
    </recommendedName>
    <alternativeName>
        <fullName evidence="16">Excinuclease ABC subunit A</fullName>
    </alternativeName>
</protein>
<comment type="caution">
    <text evidence="18">The sequence shown here is derived from an EMBL/GenBank/DDBJ whole genome shotgun (WGS) entry which is preliminary data.</text>
</comment>
<name>A0A2S8F780_9BACT</name>
<reference evidence="18 19" key="1">
    <citation type="submission" date="2018-02" db="EMBL/GenBank/DDBJ databases">
        <title>Comparative genomes isolates from brazilian mangrove.</title>
        <authorList>
            <person name="Araujo J.E."/>
            <person name="Taketani R.G."/>
            <person name="Silva M.C.P."/>
            <person name="Loureco M.V."/>
            <person name="Andreote F.D."/>
        </authorList>
    </citation>
    <scope>NUCLEOTIDE SEQUENCE [LARGE SCALE GENOMIC DNA]</scope>
    <source>
        <strain evidence="18 19">HEX-2 MGV</strain>
    </source>
</reference>
<dbReference type="Gene3D" id="1.10.8.280">
    <property type="entry name" value="ABC transporter ATPase domain-like"/>
    <property type="match status" value="1"/>
</dbReference>
<dbReference type="PROSITE" id="PS00211">
    <property type="entry name" value="ABC_TRANSPORTER_1"/>
    <property type="match status" value="1"/>
</dbReference>
<dbReference type="RefSeq" id="WP_105355572.1">
    <property type="nucleotide sequence ID" value="NZ_PUIA01000051.1"/>
</dbReference>
<evidence type="ECO:0000313" key="19">
    <source>
        <dbReference type="Proteomes" id="UP000240009"/>
    </source>
</evidence>
<dbReference type="InterPro" id="IPR003439">
    <property type="entry name" value="ABC_transporter-like_ATP-bd"/>
</dbReference>
<evidence type="ECO:0000256" key="6">
    <source>
        <dbReference type="ARBA" id="ARBA00022763"/>
    </source>
</evidence>
<evidence type="ECO:0000256" key="14">
    <source>
        <dbReference type="ARBA" id="ARBA00038000"/>
    </source>
</evidence>
<dbReference type="SUPFAM" id="SSF52540">
    <property type="entry name" value="P-loop containing nucleoside triphosphate hydrolases"/>
    <property type="match status" value="2"/>
</dbReference>
<dbReference type="Pfam" id="PF17755">
    <property type="entry name" value="UvrA_DNA-bind"/>
    <property type="match status" value="1"/>
</dbReference>
<dbReference type="GO" id="GO:0009380">
    <property type="term" value="C:excinuclease repair complex"/>
    <property type="evidence" value="ECO:0007669"/>
    <property type="project" value="InterPro"/>
</dbReference>
<comment type="similarity">
    <text evidence="14">Belongs to the ABC transporter superfamily. UvrA family.</text>
</comment>
<evidence type="ECO:0000256" key="7">
    <source>
        <dbReference type="ARBA" id="ARBA00022769"/>
    </source>
</evidence>
<keyword evidence="4" id="KW-0677">Repeat</keyword>
<evidence type="ECO:0000256" key="15">
    <source>
        <dbReference type="ARBA" id="ARBA00039316"/>
    </source>
</evidence>
<dbReference type="GO" id="GO:0004518">
    <property type="term" value="F:nuclease activity"/>
    <property type="evidence" value="ECO:0007669"/>
    <property type="project" value="UniProtKB-KW"/>
</dbReference>